<dbReference type="Gene3D" id="3.40.1350.10">
    <property type="match status" value="1"/>
</dbReference>
<keyword evidence="2" id="KW-0540">Nuclease</keyword>
<dbReference type="EMBL" id="WWCL01000005">
    <property type="protein sequence ID" value="MYN47565.1"/>
    <property type="molecule type" value="Genomic_DNA"/>
</dbReference>
<dbReference type="Pfam" id="PF08722">
    <property type="entry name" value="Tn7_TnsA-like_N"/>
    <property type="match status" value="1"/>
</dbReference>
<sequence length="280" mass="31742">MAKIKWTEKKIAQMQAEGLGEGKLANYKPWIHVRDFSSRGRARRIWSVKTGRVHQLLSDVEYQVFIALEWQSNIVDIREQFPLDRALTQDIARSLGIVHPCYPGTTVPTVMTADFVATVVKDGETTSIVFNAKTAAEVEDPRAVEKLEIQREYFHQLGFEHHLIFDCDLPPSNMANIGEIREAPLRPDELEPRPGYFDDLCQRMVNDMPAAHQQMSLLKYCIQFDERFGCPPATGIRVAKILMARRILVPDLSSPKLEQEPLSKFVLMSKIVPLRAVGGA</sequence>
<keyword evidence="2" id="KW-0255">Endonuclease</keyword>
<gene>
    <name evidence="2" type="ORF">GTP23_21185</name>
</gene>
<dbReference type="SUPFAM" id="SSF52980">
    <property type="entry name" value="Restriction endonuclease-like"/>
    <property type="match status" value="1"/>
</dbReference>
<dbReference type="GO" id="GO:0003676">
    <property type="term" value="F:nucleic acid binding"/>
    <property type="evidence" value="ECO:0007669"/>
    <property type="project" value="InterPro"/>
</dbReference>
<protein>
    <submittedName>
        <fullName evidence="2">Heteromeric transposase endonuclease subunit TnsA</fullName>
    </submittedName>
</protein>
<reference evidence="2" key="1">
    <citation type="submission" date="2019-12" db="EMBL/GenBank/DDBJ databases">
        <title>Novel species isolated from a subtropical stream in China.</title>
        <authorList>
            <person name="Lu H."/>
        </authorList>
    </citation>
    <scope>NUCLEOTIDE SEQUENCE [LARGE SCALE GENOMIC DNA]</scope>
    <source>
        <strain evidence="2">FT93W</strain>
    </source>
</reference>
<evidence type="ECO:0000259" key="1">
    <source>
        <dbReference type="Pfam" id="PF08722"/>
    </source>
</evidence>
<accession>A0A845I5T0</accession>
<dbReference type="InterPro" id="IPR011856">
    <property type="entry name" value="tRNA_endonuc-like_dom_sf"/>
</dbReference>
<keyword evidence="3" id="KW-1185">Reference proteome</keyword>
<dbReference type="Proteomes" id="UP000444316">
    <property type="component" value="Unassembled WGS sequence"/>
</dbReference>
<dbReference type="AlphaFoldDB" id="A0A845I5T0"/>
<keyword evidence="2" id="KW-0378">Hydrolase</keyword>
<dbReference type="CDD" id="cd22362">
    <property type="entry name" value="TnsA_endonuclease-like"/>
    <property type="match status" value="1"/>
</dbReference>
<dbReference type="RefSeq" id="WP_161036958.1">
    <property type="nucleotide sequence ID" value="NZ_WWCL01000005.1"/>
</dbReference>
<evidence type="ECO:0000313" key="3">
    <source>
        <dbReference type="Proteomes" id="UP000444316"/>
    </source>
</evidence>
<dbReference type="InterPro" id="IPR011335">
    <property type="entry name" value="Restrct_endonuc-II-like"/>
</dbReference>
<organism evidence="2 3">
    <name type="scientific">Duganella fentianensis</name>
    <dbReference type="NCBI Taxonomy" id="2692177"/>
    <lineage>
        <taxon>Bacteria</taxon>
        <taxon>Pseudomonadati</taxon>
        <taxon>Pseudomonadota</taxon>
        <taxon>Betaproteobacteria</taxon>
        <taxon>Burkholderiales</taxon>
        <taxon>Oxalobacteraceae</taxon>
        <taxon>Telluria group</taxon>
        <taxon>Duganella</taxon>
    </lineage>
</organism>
<dbReference type="GO" id="GO:0004519">
    <property type="term" value="F:endonuclease activity"/>
    <property type="evidence" value="ECO:0007669"/>
    <property type="project" value="UniProtKB-KW"/>
</dbReference>
<dbReference type="InterPro" id="IPR014833">
    <property type="entry name" value="TnsA_N"/>
</dbReference>
<name>A0A845I5T0_9BURK</name>
<feature type="domain" description="TnsA endonuclease N-terminal" evidence="1">
    <location>
        <begin position="72"/>
        <end position="164"/>
    </location>
</feature>
<proteinExistence type="predicted"/>
<comment type="caution">
    <text evidence="2">The sequence shown here is derived from an EMBL/GenBank/DDBJ whole genome shotgun (WGS) entry which is preliminary data.</text>
</comment>
<evidence type="ECO:0000313" key="2">
    <source>
        <dbReference type="EMBL" id="MYN47565.1"/>
    </source>
</evidence>